<feature type="region of interest" description="Disordered" evidence="1">
    <location>
        <begin position="60"/>
        <end position="83"/>
    </location>
</feature>
<name>A0A6C0I6X0_9ZZZZ</name>
<sequence>MSTITVEQYSEKAIVVRGNTVPYKDKLLSIGGKWNKMLKGGEGWIFPLTKKHVVEKMLSEPPSVHDNNDNCNDNDNDNTKKKDYTTRTVRANYNMSSSEVVLTKKEYLHLISRIERLEQLVGGNAINTNNDVSIKKKNIPPPLSAINDSDICDPEYMDEQEEREPVQRLMKKKKNT</sequence>
<protein>
    <submittedName>
        <fullName evidence="2">Uncharacterized protein</fullName>
    </submittedName>
</protein>
<accession>A0A6C0I6X0</accession>
<dbReference type="AlphaFoldDB" id="A0A6C0I6X0"/>
<evidence type="ECO:0000313" key="2">
    <source>
        <dbReference type="EMBL" id="QHT88127.1"/>
    </source>
</evidence>
<dbReference type="EMBL" id="MN740109">
    <property type="protein sequence ID" value="QHT88127.1"/>
    <property type="molecule type" value="Genomic_DNA"/>
</dbReference>
<proteinExistence type="predicted"/>
<reference evidence="2" key="1">
    <citation type="journal article" date="2020" name="Nature">
        <title>Giant virus diversity and host interactions through global metagenomics.</title>
        <authorList>
            <person name="Schulz F."/>
            <person name="Roux S."/>
            <person name="Paez-Espino D."/>
            <person name="Jungbluth S."/>
            <person name="Walsh D.A."/>
            <person name="Denef V.J."/>
            <person name="McMahon K.D."/>
            <person name="Konstantinidis K.T."/>
            <person name="Eloe-Fadrosh E.A."/>
            <person name="Kyrpides N.C."/>
            <person name="Woyke T."/>
        </authorList>
    </citation>
    <scope>NUCLEOTIDE SEQUENCE</scope>
    <source>
        <strain evidence="2">GVMAG-M-3300023184-24</strain>
    </source>
</reference>
<feature type="compositionally biased region" description="Acidic residues" evidence="1">
    <location>
        <begin position="150"/>
        <end position="162"/>
    </location>
</feature>
<organism evidence="2">
    <name type="scientific">viral metagenome</name>
    <dbReference type="NCBI Taxonomy" id="1070528"/>
    <lineage>
        <taxon>unclassified sequences</taxon>
        <taxon>metagenomes</taxon>
        <taxon>organismal metagenomes</taxon>
    </lineage>
</organism>
<evidence type="ECO:0000256" key="1">
    <source>
        <dbReference type="SAM" id="MobiDB-lite"/>
    </source>
</evidence>
<feature type="region of interest" description="Disordered" evidence="1">
    <location>
        <begin position="143"/>
        <end position="176"/>
    </location>
</feature>